<proteinExistence type="predicted"/>
<dbReference type="GO" id="GO:0016810">
    <property type="term" value="F:hydrolase activity, acting on carbon-nitrogen (but not peptide) bonds"/>
    <property type="evidence" value="ECO:0007669"/>
    <property type="project" value="InterPro"/>
</dbReference>
<evidence type="ECO:0000313" key="3">
    <source>
        <dbReference type="EMBL" id="SDC21423.1"/>
    </source>
</evidence>
<dbReference type="Proteomes" id="UP000199416">
    <property type="component" value="Unassembled WGS sequence"/>
</dbReference>
<reference evidence="4" key="1">
    <citation type="submission" date="2016-10" db="EMBL/GenBank/DDBJ databases">
        <authorList>
            <person name="Varghese N."/>
            <person name="Submissions S."/>
        </authorList>
    </citation>
    <scope>NUCLEOTIDE SEQUENCE [LARGE SCALE GENOMIC DNA]</scope>
    <source>
        <strain evidence="4">DSM 45421</strain>
    </source>
</reference>
<dbReference type="Pfam" id="PF01979">
    <property type="entry name" value="Amidohydro_1"/>
    <property type="match status" value="1"/>
</dbReference>
<dbReference type="PANTHER" id="PTHR43794:SF11">
    <property type="entry name" value="AMIDOHYDROLASE-RELATED DOMAIN-CONTAINING PROTEIN"/>
    <property type="match status" value="1"/>
</dbReference>
<keyword evidence="4" id="KW-1185">Reference proteome</keyword>
<evidence type="ECO:0000313" key="4">
    <source>
        <dbReference type="Proteomes" id="UP000199416"/>
    </source>
</evidence>
<keyword evidence="1" id="KW-0378">Hydrolase</keyword>
<dbReference type="InterPro" id="IPR011059">
    <property type="entry name" value="Metal-dep_hydrolase_composite"/>
</dbReference>
<dbReference type="AlphaFoldDB" id="A0A1G6JRU1"/>
<dbReference type="Gene3D" id="3.20.20.140">
    <property type="entry name" value="Metal-dependent hydrolases"/>
    <property type="match status" value="1"/>
</dbReference>
<evidence type="ECO:0000256" key="1">
    <source>
        <dbReference type="ARBA" id="ARBA00022801"/>
    </source>
</evidence>
<evidence type="ECO:0000259" key="2">
    <source>
        <dbReference type="Pfam" id="PF01979"/>
    </source>
</evidence>
<dbReference type="CDD" id="cd01298">
    <property type="entry name" value="ATZ_TRZ_like"/>
    <property type="match status" value="1"/>
</dbReference>
<dbReference type="SUPFAM" id="SSF51556">
    <property type="entry name" value="Metallo-dependent hydrolases"/>
    <property type="match status" value="1"/>
</dbReference>
<sequence length="439" mass="45740">MRQRLTARAVVVGDRAGTVVPDAVVDVDDGRIGWVGPAADAPPAGDADVVALPGLLVPGLVNTHSHAPMVLFRGQGEGLPLDRWLREVMWPREARLTPDDVEVAMTAASAEMLRGGVTTSVEMYFSPERIAAAVTATGARVVVPAPMVPLPGMPPLEEQMAAAVELATGVADDGRVEYGLGPHAAYTVPLPLLRRAAELCREHGLLLHLHVAETATEGADLLAAHGLSVPALLAAHDVLGGRVLAAHCVHMDDGDLELWAEYDVAVAHCPASNAKLASGLARVRDMLDRGIRVGLGTDGPASNDGLDLLADVRLAAQLARLREASATALTAAEAFWLATGGAADAIGRPDLGQVTVGRRADLVHVDTRDLGFEPVGDDADWLTHLVWSGVSRLVRDVWVGGRRVVADGAVTGVDAGALRAEVADRAARLAGRVGAATIR</sequence>
<dbReference type="EMBL" id="FMZF01000001">
    <property type="protein sequence ID" value="SDC21423.1"/>
    <property type="molecule type" value="Genomic_DNA"/>
</dbReference>
<gene>
    <name evidence="3" type="ORF">SAMN05660690_0945</name>
</gene>
<protein>
    <submittedName>
        <fullName evidence="3">Cytosine/adenosine deaminase</fullName>
    </submittedName>
</protein>
<dbReference type="InterPro" id="IPR032466">
    <property type="entry name" value="Metal_Hydrolase"/>
</dbReference>
<dbReference type="RefSeq" id="WP_091363544.1">
    <property type="nucleotide sequence ID" value="NZ_FMZF01000001.1"/>
</dbReference>
<dbReference type="Gene3D" id="2.30.40.10">
    <property type="entry name" value="Urease, subunit C, domain 1"/>
    <property type="match status" value="1"/>
</dbReference>
<name>A0A1G6JRU1_9ACTN</name>
<dbReference type="SUPFAM" id="SSF51338">
    <property type="entry name" value="Composite domain of metallo-dependent hydrolases"/>
    <property type="match status" value="2"/>
</dbReference>
<feature type="domain" description="Amidohydrolase-related" evidence="2">
    <location>
        <begin position="56"/>
        <end position="404"/>
    </location>
</feature>
<dbReference type="PANTHER" id="PTHR43794">
    <property type="entry name" value="AMINOHYDROLASE SSNA-RELATED"/>
    <property type="match status" value="1"/>
</dbReference>
<dbReference type="OrthoDB" id="3189065at2"/>
<dbReference type="STRING" id="1190417.SAMN05660690_0945"/>
<accession>A0A1G6JRU1</accession>
<dbReference type="InterPro" id="IPR050287">
    <property type="entry name" value="MTA/SAH_deaminase"/>
</dbReference>
<dbReference type="InterPro" id="IPR006680">
    <property type="entry name" value="Amidohydro-rel"/>
</dbReference>
<organism evidence="3 4">
    <name type="scientific">Geodermatophilus telluris</name>
    <dbReference type="NCBI Taxonomy" id="1190417"/>
    <lineage>
        <taxon>Bacteria</taxon>
        <taxon>Bacillati</taxon>
        <taxon>Actinomycetota</taxon>
        <taxon>Actinomycetes</taxon>
        <taxon>Geodermatophilales</taxon>
        <taxon>Geodermatophilaceae</taxon>
        <taxon>Geodermatophilus</taxon>
    </lineage>
</organism>